<name>A0A919IXT7_9ACTN</name>
<dbReference type="Gene3D" id="3.40.109.10">
    <property type="entry name" value="NADH Oxidase"/>
    <property type="match status" value="1"/>
</dbReference>
<dbReference type="AlphaFoldDB" id="A0A919IXT7"/>
<dbReference type="InterPro" id="IPR000415">
    <property type="entry name" value="Nitroreductase-like"/>
</dbReference>
<organism evidence="1 2">
    <name type="scientific">Paractinoplanes ferrugineus</name>
    <dbReference type="NCBI Taxonomy" id="113564"/>
    <lineage>
        <taxon>Bacteria</taxon>
        <taxon>Bacillati</taxon>
        <taxon>Actinomycetota</taxon>
        <taxon>Actinomycetes</taxon>
        <taxon>Micromonosporales</taxon>
        <taxon>Micromonosporaceae</taxon>
        <taxon>Paractinoplanes</taxon>
    </lineage>
</organism>
<dbReference type="PANTHER" id="PTHR23026">
    <property type="entry name" value="NADPH NITROREDUCTASE"/>
    <property type="match status" value="1"/>
</dbReference>
<dbReference type="PANTHER" id="PTHR23026:SF123">
    <property type="entry name" value="NAD(P)H NITROREDUCTASE RV3131-RELATED"/>
    <property type="match status" value="1"/>
</dbReference>
<gene>
    <name evidence="1" type="ORF">Afe05nite_28760</name>
</gene>
<accession>A0A919IXT7</accession>
<sequence length="356" mass="37756">MENAARAAQHAPSVFNTQPWSWRITGETLSLYADADRRLDTVDPDSRLLLLSCGAVLHHARVWLAAAGHTALVERFPDPAQPQLLARITLNPPLPPAPPLAAAPALAPASAPAPSGVAPALPFSTISPGAAVSPSSEADAVRLAEAIHRRHTDRRAFGDTPVPDAELTALRRLVESEGAYLHVVGPDQLPKLAVTAELAARAEQSDPAYRQELSHWTNRPDFTGDGVPPSTAVRDELRRVPVRDFAPAGDAGLSAGPAHDLGAAYVVLFGTGDEPVDLLRGGEALSALLLRATADGLATAPISDALEVEWPRNLLRTMLAGVGDPYLVVRLGYPDTDVPLPRAPRRDPRDVITIVE</sequence>
<protein>
    <submittedName>
        <fullName evidence="1">NAD(P)H nitroreductase</fullName>
    </submittedName>
</protein>
<dbReference type="EMBL" id="BOMM01000022">
    <property type="protein sequence ID" value="GIE11036.1"/>
    <property type="molecule type" value="Genomic_DNA"/>
</dbReference>
<keyword evidence="2" id="KW-1185">Reference proteome</keyword>
<reference evidence="1" key="1">
    <citation type="submission" date="2021-01" db="EMBL/GenBank/DDBJ databases">
        <title>Whole genome shotgun sequence of Actinoplanes ferrugineus NBRC 15555.</title>
        <authorList>
            <person name="Komaki H."/>
            <person name="Tamura T."/>
        </authorList>
    </citation>
    <scope>NUCLEOTIDE SEQUENCE</scope>
    <source>
        <strain evidence="1">NBRC 15555</strain>
    </source>
</reference>
<evidence type="ECO:0000313" key="1">
    <source>
        <dbReference type="EMBL" id="GIE11036.1"/>
    </source>
</evidence>
<proteinExistence type="predicted"/>
<dbReference type="Proteomes" id="UP000598174">
    <property type="component" value="Unassembled WGS sequence"/>
</dbReference>
<dbReference type="InterPro" id="IPR050627">
    <property type="entry name" value="Nitroreductase/BluB"/>
</dbReference>
<dbReference type="GO" id="GO:0016491">
    <property type="term" value="F:oxidoreductase activity"/>
    <property type="evidence" value="ECO:0007669"/>
    <property type="project" value="InterPro"/>
</dbReference>
<dbReference type="SUPFAM" id="SSF55469">
    <property type="entry name" value="FMN-dependent nitroreductase-like"/>
    <property type="match status" value="2"/>
</dbReference>
<evidence type="ECO:0000313" key="2">
    <source>
        <dbReference type="Proteomes" id="UP000598174"/>
    </source>
</evidence>
<comment type="caution">
    <text evidence="1">The sequence shown here is derived from an EMBL/GenBank/DDBJ whole genome shotgun (WGS) entry which is preliminary data.</text>
</comment>